<dbReference type="OrthoDB" id="9770329at2"/>
<dbReference type="GO" id="GO:0016020">
    <property type="term" value="C:membrane"/>
    <property type="evidence" value="ECO:0007669"/>
    <property type="project" value="UniProtKB-SubCell"/>
</dbReference>
<dbReference type="Pfam" id="PF04116">
    <property type="entry name" value="FA_hydroxylase"/>
    <property type="match status" value="1"/>
</dbReference>
<dbReference type="STRING" id="1044.EH31_07010"/>
<evidence type="ECO:0000256" key="4">
    <source>
        <dbReference type="ARBA" id="ARBA00023136"/>
    </source>
</evidence>
<comment type="caution">
    <text evidence="7">The sequence shown here is derived from an EMBL/GenBank/DDBJ whole genome shotgun (WGS) entry which is preliminary data.</text>
</comment>
<feature type="transmembrane region" description="Helical" evidence="5">
    <location>
        <begin position="165"/>
        <end position="188"/>
    </location>
</feature>
<sequence>MTPADAIQDTASLDTASLDTGSLDYAIAQVGQHFANVLYFDLGRYLIAAGALTVFLLVFRSWSDARRIQTKRKASRRDYIREVLSSFRTVIVFAFVTLATLVGREIGVIEVKLDSAPVLTVAWQFALIVLVHDAYFYWIHRAMHTKALFKIAHLHHHKSRTPTPWTAYSFATVEAVVEAAFMPVFLVITSLLGLQYAGLALLFFLWHMIIRNVMAHAGSELFPAGWVDNRWTSWISTTTHHDLHHSSGHNYGFYFTFWDRMMGTEHPRYAEEFRRHAKPLFGGKRFPQFSRAKAENISIILAAMLAAATTVHGWLIAVDPGFI</sequence>
<reference evidence="7 8" key="1">
    <citation type="submission" date="2014-04" db="EMBL/GenBank/DDBJ databases">
        <title>A comprehensive comparison of genomes of Erythrobacter spp. strains.</title>
        <authorList>
            <person name="Zheng Q."/>
        </authorList>
    </citation>
    <scope>NUCLEOTIDE SEQUENCE [LARGE SCALE GENOMIC DNA]</scope>
    <source>
        <strain evidence="7 8">DSM 6997</strain>
    </source>
</reference>
<dbReference type="AlphaFoldDB" id="A0A074M7Q0"/>
<evidence type="ECO:0000259" key="6">
    <source>
        <dbReference type="Pfam" id="PF04116"/>
    </source>
</evidence>
<protein>
    <submittedName>
        <fullName evidence="7">Sterol desaturase</fullName>
    </submittedName>
</protein>
<dbReference type="InterPro" id="IPR050307">
    <property type="entry name" value="Sterol_Desaturase_Related"/>
</dbReference>
<evidence type="ECO:0000313" key="8">
    <source>
        <dbReference type="Proteomes" id="UP000027647"/>
    </source>
</evidence>
<name>A0A074M7Q0_ERYLO</name>
<dbReference type="eggNOG" id="COG3000">
    <property type="taxonomic scope" value="Bacteria"/>
</dbReference>
<keyword evidence="3 5" id="KW-1133">Transmembrane helix</keyword>
<evidence type="ECO:0000256" key="2">
    <source>
        <dbReference type="ARBA" id="ARBA00022692"/>
    </source>
</evidence>
<gene>
    <name evidence="7" type="ORF">EH31_07010</name>
</gene>
<feature type="transmembrane region" description="Helical" evidence="5">
    <location>
        <begin position="194"/>
        <end position="210"/>
    </location>
</feature>
<feature type="transmembrane region" description="Helical" evidence="5">
    <location>
        <begin position="83"/>
        <end position="102"/>
    </location>
</feature>
<feature type="transmembrane region" description="Helical" evidence="5">
    <location>
        <begin position="122"/>
        <end position="140"/>
    </location>
</feature>
<evidence type="ECO:0000256" key="3">
    <source>
        <dbReference type="ARBA" id="ARBA00022989"/>
    </source>
</evidence>
<evidence type="ECO:0000256" key="1">
    <source>
        <dbReference type="ARBA" id="ARBA00004370"/>
    </source>
</evidence>
<dbReference type="GO" id="GO:0005506">
    <property type="term" value="F:iron ion binding"/>
    <property type="evidence" value="ECO:0007669"/>
    <property type="project" value="InterPro"/>
</dbReference>
<dbReference type="RefSeq" id="WP_081853266.1">
    <property type="nucleotide sequence ID" value="NZ_JMIW01000002.1"/>
</dbReference>
<accession>A0A074M7Q0</accession>
<comment type="subcellular location">
    <subcellularLocation>
        <location evidence="1">Membrane</location>
    </subcellularLocation>
</comment>
<organism evidence="7 8">
    <name type="scientific">Erythrobacter longus</name>
    <dbReference type="NCBI Taxonomy" id="1044"/>
    <lineage>
        <taxon>Bacteria</taxon>
        <taxon>Pseudomonadati</taxon>
        <taxon>Pseudomonadota</taxon>
        <taxon>Alphaproteobacteria</taxon>
        <taxon>Sphingomonadales</taxon>
        <taxon>Erythrobacteraceae</taxon>
        <taxon>Erythrobacter/Porphyrobacter group</taxon>
        <taxon>Erythrobacter</taxon>
    </lineage>
</organism>
<evidence type="ECO:0000256" key="5">
    <source>
        <dbReference type="SAM" id="Phobius"/>
    </source>
</evidence>
<dbReference type="GO" id="GO:0008610">
    <property type="term" value="P:lipid biosynthetic process"/>
    <property type="evidence" value="ECO:0007669"/>
    <property type="project" value="InterPro"/>
</dbReference>
<feature type="transmembrane region" description="Helical" evidence="5">
    <location>
        <begin position="297"/>
        <end position="317"/>
    </location>
</feature>
<dbReference type="Proteomes" id="UP000027647">
    <property type="component" value="Unassembled WGS sequence"/>
</dbReference>
<evidence type="ECO:0000313" key="7">
    <source>
        <dbReference type="EMBL" id="KEO90781.1"/>
    </source>
</evidence>
<feature type="transmembrane region" description="Helical" evidence="5">
    <location>
        <begin position="42"/>
        <end position="62"/>
    </location>
</feature>
<feature type="domain" description="Fatty acid hydroxylase" evidence="6">
    <location>
        <begin position="125"/>
        <end position="264"/>
    </location>
</feature>
<keyword evidence="8" id="KW-1185">Reference proteome</keyword>
<keyword evidence="2 5" id="KW-0812">Transmembrane</keyword>
<dbReference type="PANTHER" id="PTHR11863">
    <property type="entry name" value="STEROL DESATURASE"/>
    <property type="match status" value="1"/>
</dbReference>
<dbReference type="EMBL" id="JMIW01000002">
    <property type="protein sequence ID" value="KEO90781.1"/>
    <property type="molecule type" value="Genomic_DNA"/>
</dbReference>
<keyword evidence="4 5" id="KW-0472">Membrane</keyword>
<dbReference type="InterPro" id="IPR006694">
    <property type="entry name" value="Fatty_acid_hydroxylase"/>
</dbReference>
<proteinExistence type="predicted"/>
<dbReference type="GO" id="GO:0016491">
    <property type="term" value="F:oxidoreductase activity"/>
    <property type="evidence" value="ECO:0007669"/>
    <property type="project" value="InterPro"/>
</dbReference>